<protein>
    <recommendedName>
        <fullName evidence="8">EamA domain-containing protein</fullName>
    </recommendedName>
</protein>
<dbReference type="AlphaFoldDB" id="A0A401ZXJ1"/>
<keyword evidence="3" id="KW-1003">Cell membrane</keyword>
<dbReference type="RefSeq" id="WP_126579250.1">
    <property type="nucleotide sequence ID" value="NZ_BIFR01000001.1"/>
</dbReference>
<keyword evidence="4 7" id="KW-0812">Transmembrane</keyword>
<evidence type="ECO:0000256" key="2">
    <source>
        <dbReference type="ARBA" id="ARBA00007362"/>
    </source>
</evidence>
<dbReference type="EMBL" id="BIFR01000001">
    <property type="protein sequence ID" value="GCE11557.1"/>
    <property type="molecule type" value="Genomic_DNA"/>
</dbReference>
<evidence type="ECO:0000259" key="8">
    <source>
        <dbReference type="Pfam" id="PF00892"/>
    </source>
</evidence>
<evidence type="ECO:0000256" key="4">
    <source>
        <dbReference type="ARBA" id="ARBA00022692"/>
    </source>
</evidence>
<evidence type="ECO:0000256" key="3">
    <source>
        <dbReference type="ARBA" id="ARBA00022475"/>
    </source>
</evidence>
<feature type="transmembrane region" description="Helical" evidence="7">
    <location>
        <begin position="214"/>
        <end position="235"/>
    </location>
</feature>
<evidence type="ECO:0000256" key="6">
    <source>
        <dbReference type="ARBA" id="ARBA00023136"/>
    </source>
</evidence>
<feature type="transmembrane region" description="Helical" evidence="7">
    <location>
        <begin position="247"/>
        <end position="266"/>
    </location>
</feature>
<evidence type="ECO:0000256" key="1">
    <source>
        <dbReference type="ARBA" id="ARBA00004651"/>
    </source>
</evidence>
<dbReference type="OrthoDB" id="4529062at2"/>
<feature type="transmembrane region" description="Helical" evidence="7">
    <location>
        <begin position="65"/>
        <end position="87"/>
    </location>
</feature>
<feature type="transmembrane region" description="Helical" evidence="7">
    <location>
        <begin position="152"/>
        <end position="172"/>
    </location>
</feature>
<evidence type="ECO:0000256" key="7">
    <source>
        <dbReference type="SAM" id="Phobius"/>
    </source>
</evidence>
<name>A0A401ZXJ1_9CHLR</name>
<keyword evidence="10" id="KW-1185">Reference proteome</keyword>
<dbReference type="Proteomes" id="UP000287352">
    <property type="component" value="Unassembled WGS sequence"/>
</dbReference>
<feature type="transmembrane region" description="Helical" evidence="7">
    <location>
        <begin position="93"/>
        <end position="114"/>
    </location>
</feature>
<feature type="transmembrane region" description="Helical" evidence="7">
    <location>
        <begin position="34"/>
        <end position="53"/>
    </location>
</feature>
<dbReference type="InterPro" id="IPR050638">
    <property type="entry name" value="AA-Vitamin_Transporters"/>
</dbReference>
<feature type="domain" description="EamA" evidence="8">
    <location>
        <begin position="6"/>
        <end position="138"/>
    </location>
</feature>
<keyword evidence="5 7" id="KW-1133">Transmembrane helix</keyword>
<sequence>MKVQRTDLAVLGASLLWGFNYTSVKIALFYLTPFMLGLLRFAIASIAMVCLLRSMEGSIRVTWPAVRRMIVASLVGFGAQQICFLYGSHFIDASMVALLTAFTTAFMVILTSIASRERLNFLMLFGVGVACLGVLGVVLGKKSALMLSSQSLLGFALVIGSGILAGTAPLINRRTLMSYSSSRVTTWTIIFGSCFFFPLGAASGNGSLLMHLPWQAWIAILFSALGGTAGANLLWNYGIAHIGVVRMTIYSYLAPLLGMLLASFLLNEGMTPLQWVGALITLVGIAISQYGKLVSTHRLTAQALDDHGPLTDPRMGIVGK</sequence>
<feature type="transmembrane region" description="Helical" evidence="7">
    <location>
        <begin position="272"/>
        <end position="290"/>
    </location>
</feature>
<evidence type="ECO:0000256" key="5">
    <source>
        <dbReference type="ARBA" id="ARBA00022989"/>
    </source>
</evidence>
<comment type="similarity">
    <text evidence="2">Belongs to the EamA transporter family.</text>
</comment>
<gene>
    <name evidence="9" type="ORF">KTT_14160</name>
</gene>
<proteinExistence type="inferred from homology"/>
<feature type="transmembrane region" description="Helical" evidence="7">
    <location>
        <begin position="121"/>
        <end position="140"/>
    </location>
</feature>
<accession>A0A401ZXJ1</accession>
<dbReference type="Pfam" id="PF00892">
    <property type="entry name" value="EamA"/>
    <property type="match status" value="2"/>
</dbReference>
<dbReference type="InterPro" id="IPR037185">
    <property type="entry name" value="EmrE-like"/>
</dbReference>
<evidence type="ECO:0000313" key="10">
    <source>
        <dbReference type="Proteomes" id="UP000287352"/>
    </source>
</evidence>
<keyword evidence="6 7" id="KW-0472">Membrane</keyword>
<dbReference type="SUPFAM" id="SSF103481">
    <property type="entry name" value="Multidrug resistance efflux transporter EmrE"/>
    <property type="match status" value="2"/>
</dbReference>
<feature type="domain" description="EamA" evidence="8">
    <location>
        <begin position="153"/>
        <end position="287"/>
    </location>
</feature>
<dbReference type="PANTHER" id="PTHR32322">
    <property type="entry name" value="INNER MEMBRANE TRANSPORTER"/>
    <property type="match status" value="1"/>
</dbReference>
<dbReference type="GO" id="GO:0005886">
    <property type="term" value="C:plasma membrane"/>
    <property type="evidence" value="ECO:0007669"/>
    <property type="project" value="UniProtKB-SubCell"/>
</dbReference>
<evidence type="ECO:0000313" key="9">
    <source>
        <dbReference type="EMBL" id="GCE11557.1"/>
    </source>
</evidence>
<organism evidence="9 10">
    <name type="scientific">Tengunoibacter tsumagoiensis</name>
    <dbReference type="NCBI Taxonomy" id="2014871"/>
    <lineage>
        <taxon>Bacteria</taxon>
        <taxon>Bacillati</taxon>
        <taxon>Chloroflexota</taxon>
        <taxon>Ktedonobacteria</taxon>
        <taxon>Ktedonobacterales</taxon>
        <taxon>Dictyobacteraceae</taxon>
        <taxon>Tengunoibacter</taxon>
    </lineage>
</organism>
<comment type="subcellular location">
    <subcellularLocation>
        <location evidence="1">Cell membrane</location>
        <topology evidence="1">Multi-pass membrane protein</topology>
    </subcellularLocation>
</comment>
<dbReference type="PANTHER" id="PTHR32322:SF18">
    <property type="entry name" value="S-ADENOSYLMETHIONINE_S-ADENOSYLHOMOCYSTEINE TRANSPORTER"/>
    <property type="match status" value="1"/>
</dbReference>
<dbReference type="InterPro" id="IPR000620">
    <property type="entry name" value="EamA_dom"/>
</dbReference>
<feature type="transmembrane region" description="Helical" evidence="7">
    <location>
        <begin position="184"/>
        <end position="202"/>
    </location>
</feature>
<reference evidence="10" key="1">
    <citation type="submission" date="2018-12" db="EMBL/GenBank/DDBJ databases">
        <title>Tengunoibacter tsumagoiensis gen. nov., sp. nov., Dictyobacter kobayashii sp. nov., D. alpinus sp. nov., and D. joshuensis sp. nov. and description of Dictyobacteraceae fam. nov. within the order Ktedonobacterales isolated from Tengu-no-mugimeshi.</title>
        <authorList>
            <person name="Wang C.M."/>
            <person name="Zheng Y."/>
            <person name="Sakai Y."/>
            <person name="Toyoda A."/>
            <person name="Minakuchi Y."/>
            <person name="Abe K."/>
            <person name="Yokota A."/>
            <person name="Yabe S."/>
        </authorList>
    </citation>
    <scope>NUCLEOTIDE SEQUENCE [LARGE SCALE GENOMIC DNA]</scope>
    <source>
        <strain evidence="10">Uno3</strain>
    </source>
</reference>
<comment type="caution">
    <text evidence="9">The sequence shown here is derived from an EMBL/GenBank/DDBJ whole genome shotgun (WGS) entry which is preliminary data.</text>
</comment>